<accession>A0A949N6I7</accession>
<sequence length="136" mass="14655">MGYRHSQQDSHVEEDSGHPHESGLADARREAARLADYLQSGPPRATTGGELEPPQLLLRDCPIPSHTLSVYAIGQAVVLRGIFTQADLLALRRAFPGQLVTLDDDSTHHTLVVWPPRPQEPGTPQGSAGPRSPAEG</sequence>
<comment type="caution">
    <text evidence="2">The sequence shown here is derived from an EMBL/GenBank/DDBJ whole genome shotgun (WGS) entry which is preliminary data.</text>
</comment>
<evidence type="ECO:0000313" key="2">
    <source>
        <dbReference type="EMBL" id="MBU7599107.1"/>
    </source>
</evidence>
<dbReference type="EMBL" id="JAELVF020000001">
    <property type="protein sequence ID" value="MBU7599107.1"/>
    <property type="molecule type" value="Genomic_DNA"/>
</dbReference>
<keyword evidence="3" id="KW-1185">Reference proteome</keyword>
<feature type="region of interest" description="Disordered" evidence="1">
    <location>
        <begin position="1"/>
        <end position="54"/>
    </location>
</feature>
<reference evidence="2" key="1">
    <citation type="submission" date="2021-06" db="EMBL/GenBank/DDBJ databases">
        <title>Sequencing of actinobacteria type strains.</title>
        <authorList>
            <person name="Nguyen G.-S."/>
            <person name="Wentzel A."/>
        </authorList>
    </citation>
    <scope>NUCLEOTIDE SEQUENCE</scope>
    <source>
        <strain evidence="2">P38-E01</strain>
    </source>
</reference>
<dbReference type="Proteomes" id="UP000694501">
    <property type="component" value="Unassembled WGS sequence"/>
</dbReference>
<dbReference type="AlphaFoldDB" id="A0A949N6I7"/>
<protein>
    <submittedName>
        <fullName evidence="2">Uncharacterized protein</fullName>
    </submittedName>
</protein>
<evidence type="ECO:0000256" key="1">
    <source>
        <dbReference type="SAM" id="MobiDB-lite"/>
    </source>
</evidence>
<feature type="region of interest" description="Disordered" evidence="1">
    <location>
        <begin position="113"/>
        <end position="136"/>
    </location>
</feature>
<evidence type="ECO:0000313" key="3">
    <source>
        <dbReference type="Proteomes" id="UP000694501"/>
    </source>
</evidence>
<gene>
    <name evidence="2" type="ORF">JGS22_016195</name>
</gene>
<name>A0A949N6I7_9ACTN</name>
<organism evidence="2 3">
    <name type="scientific">Streptomyces tardus</name>
    <dbReference type="NCBI Taxonomy" id="2780544"/>
    <lineage>
        <taxon>Bacteria</taxon>
        <taxon>Bacillati</taxon>
        <taxon>Actinomycetota</taxon>
        <taxon>Actinomycetes</taxon>
        <taxon>Kitasatosporales</taxon>
        <taxon>Streptomycetaceae</taxon>
        <taxon>Streptomyces</taxon>
    </lineage>
</organism>
<dbReference type="RefSeq" id="WP_211043624.1">
    <property type="nucleotide sequence ID" value="NZ_JAELVF020000001.1"/>
</dbReference>
<proteinExistence type="predicted"/>
<feature type="compositionally biased region" description="Basic and acidic residues" evidence="1">
    <location>
        <begin position="1"/>
        <end position="33"/>
    </location>
</feature>